<accession>A0ABQ1DWF0</accession>
<proteinExistence type="predicted"/>
<gene>
    <name evidence="4" type="ORF">BUFA31_02210</name>
</gene>
<sequence length="1099" mass="114733">MAGRKEYELLFKLQAALGGNFNTVFQSALNTTKQMQNSLTKLNSITGKIDAYKKQEAALESNRQKLERLTAEHDKLQREMSETAAPSEELRQKMAKNEKQIAATTAKIEAQEQRLQTLGSELSDAGVNTANLSAENERLAKTYDKVKKSQEELAKVSAALEQNNAAISQTKTQLAGTLGTLAALGGAIYAGPVKKAAEFEAQMSTVKAISNASAGDMKRLSEEAKHMGATTQFTAVEAGKALEYMAMAGWKTDQMLGGLPGIMNLAAASGEDLGQVSDIVTDALTAFNMTADQSGRFADVLAQASSNANTNVSMMGSTFQKVAPVAGALGYSVEDMSLGIGLMANASIKAEVAGTSLKTALANMAKPTKQMQAYMDKYGISLTNADGSMKTFRGVIDNLRSSLGGLSESEQVAAATAIFGKESFAGMLAIVNASDADFKKLSDSVNNAAGAAERMAQIKLDNFEGKVTLLKSAFEGLQIALGDALLPTFTQGAENAAELISKLTEFINANPELVRTIVKVTAGLLAFKAAALTAKLGFLELKGGVLTIQKVMALFKGKTALAGVEAVGFAGKVKGVAKSVTGYFGGIGSAAGGVGRAFGQMFSGTKIGGAFSKIGGAAGGVFSKLFSGMGGVATRAFTGVAGTITNILGKAGTAVAAGPLGKIGSVIGKGFGKIGTMIAPLQKLGGAILGPFSGILGKVLPVVGVISLIVAAVQILRDNLDKVREVVGRVFGDAGLVIFDKVVAAITNIGDTIRNVFTDGNLGGARQFLINLFGEEATGVIDGAITILQTVWNILSGFIEFVNTYVRPIVEQIFSFIVGTVLPQIAQAFAEWAPTIASILQGLAEVVSTIATAIMAVIQFLMPTIQSIIGVALETIKGVVSGALTAIKGLVDVFAGIFTGDWTRVWEGVKSIFSGVWNSLKSIASGVLNGIISLVNGVISGLNKLKIPDWVPGIGGKGINIPLIPRFATGTDSTPDTFIAGEQGAELITNAKNRSVFTAAQTGSIFRNLADTVNAIRTAGAAPYQLAYAGAPGVAAPTLNAGDGRTSVVIHSAPVFHVGNDAQAQDIEEMLRRHDEELLDEIDERERQRQDDERRRNYD</sequence>
<evidence type="ECO:0000256" key="2">
    <source>
        <dbReference type="SAM" id="Coils"/>
    </source>
</evidence>
<evidence type="ECO:0000313" key="4">
    <source>
        <dbReference type="EMBL" id="GFO87057.1"/>
    </source>
</evidence>
<dbReference type="Pfam" id="PF10145">
    <property type="entry name" value="PhageMin_Tail"/>
    <property type="match status" value="1"/>
</dbReference>
<keyword evidence="1" id="KW-1188">Viral release from host cell</keyword>
<dbReference type="InterPro" id="IPR010090">
    <property type="entry name" value="Phage_tape_meas"/>
</dbReference>
<name>A0ABQ1DWF0_9FIRM</name>
<dbReference type="EMBL" id="BLYJ01000002">
    <property type="protein sequence ID" value="GFO87057.1"/>
    <property type="molecule type" value="Genomic_DNA"/>
</dbReference>
<dbReference type="PANTHER" id="PTHR37813:SF1">
    <property type="entry name" value="FELS-2 PROPHAGE PROTEIN"/>
    <property type="match status" value="1"/>
</dbReference>
<keyword evidence="2" id="KW-0175">Coiled coil</keyword>
<evidence type="ECO:0000256" key="1">
    <source>
        <dbReference type="ARBA" id="ARBA00022612"/>
    </source>
</evidence>
<feature type="coiled-coil region" evidence="2">
    <location>
        <begin position="1064"/>
        <end position="1095"/>
    </location>
</feature>
<reference evidence="4 5" key="1">
    <citation type="submission" date="2020-06" db="EMBL/GenBank/DDBJ databases">
        <title>Characterization of fructooligosaccharide metabolism and fructooligosaccharide-degrading enzymes in human commensal butyrate producers.</title>
        <authorList>
            <person name="Tanno H."/>
            <person name="Fujii T."/>
            <person name="Hirano K."/>
            <person name="Maeno S."/>
            <person name="Tonozuka T."/>
            <person name="Sakamoto M."/>
            <person name="Ohkuma M."/>
            <person name="Tochio T."/>
            <person name="Endo A."/>
        </authorList>
    </citation>
    <scope>NUCLEOTIDE SEQUENCE [LARGE SCALE GENOMIC DNA]</scope>
    <source>
        <strain evidence="4 5">JCM 31056</strain>
    </source>
</reference>
<comment type="caution">
    <text evidence="4">The sequence shown here is derived from an EMBL/GenBank/DDBJ whole genome shotgun (WGS) entry which is preliminary data.</text>
</comment>
<dbReference type="Gene3D" id="1.10.287.1490">
    <property type="match status" value="1"/>
</dbReference>
<dbReference type="PANTHER" id="PTHR37813">
    <property type="entry name" value="FELS-2 PROPHAGE PROTEIN"/>
    <property type="match status" value="1"/>
</dbReference>
<feature type="coiled-coil region" evidence="2">
    <location>
        <begin position="42"/>
        <end position="166"/>
    </location>
</feature>
<organism evidence="4 5">
    <name type="scientific">Butyricicoccus faecihominis</name>
    <dbReference type="NCBI Taxonomy" id="1712515"/>
    <lineage>
        <taxon>Bacteria</taxon>
        <taxon>Bacillati</taxon>
        <taxon>Bacillota</taxon>
        <taxon>Clostridia</taxon>
        <taxon>Eubacteriales</taxon>
        <taxon>Butyricicoccaceae</taxon>
        <taxon>Butyricicoccus</taxon>
    </lineage>
</organism>
<dbReference type="Proteomes" id="UP000620147">
    <property type="component" value="Unassembled WGS sequence"/>
</dbReference>
<protein>
    <recommendedName>
        <fullName evidence="3">Phage tail tape measure protein domain-containing protein</fullName>
    </recommendedName>
</protein>
<feature type="domain" description="Phage tail tape measure protein" evidence="3">
    <location>
        <begin position="222"/>
        <end position="420"/>
    </location>
</feature>
<evidence type="ECO:0000313" key="5">
    <source>
        <dbReference type="Proteomes" id="UP000620147"/>
    </source>
</evidence>
<evidence type="ECO:0000259" key="3">
    <source>
        <dbReference type="Pfam" id="PF10145"/>
    </source>
</evidence>
<dbReference type="NCBIfam" id="TIGR01760">
    <property type="entry name" value="tape_meas_TP901"/>
    <property type="match status" value="1"/>
</dbReference>
<keyword evidence="5" id="KW-1185">Reference proteome</keyword>
<dbReference type="RefSeq" id="WP_188886448.1">
    <property type="nucleotide sequence ID" value="NZ_BLYJ01000002.1"/>
</dbReference>